<dbReference type="Gene3D" id="1.10.10.10">
    <property type="entry name" value="Winged helix-like DNA-binding domain superfamily/Winged helix DNA-binding domain"/>
    <property type="match status" value="1"/>
</dbReference>
<organism evidence="5 6">
    <name type="scientific">Aphis craccivora</name>
    <name type="common">Cowpea aphid</name>
    <dbReference type="NCBI Taxonomy" id="307492"/>
    <lineage>
        <taxon>Eukaryota</taxon>
        <taxon>Metazoa</taxon>
        <taxon>Ecdysozoa</taxon>
        <taxon>Arthropoda</taxon>
        <taxon>Hexapoda</taxon>
        <taxon>Insecta</taxon>
        <taxon>Pterygota</taxon>
        <taxon>Neoptera</taxon>
        <taxon>Paraneoptera</taxon>
        <taxon>Hemiptera</taxon>
        <taxon>Sternorrhyncha</taxon>
        <taxon>Aphidomorpha</taxon>
        <taxon>Aphidoidea</taxon>
        <taxon>Aphididae</taxon>
        <taxon>Aphidini</taxon>
        <taxon>Aphis</taxon>
        <taxon>Aphis</taxon>
    </lineage>
</organism>
<dbReference type="GO" id="GO:0010494">
    <property type="term" value="C:cytoplasmic stress granule"/>
    <property type="evidence" value="ECO:0007669"/>
    <property type="project" value="TreeGrafter"/>
</dbReference>
<keyword evidence="2 3" id="KW-0694">RNA-binding</keyword>
<keyword evidence="1" id="KW-0597">Phosphoprotein</keyword>
<evidence type="ECO:0000256" key="1">
    <source>
        <dbReference type="ARBA" id="ARBA00022553"/>
    </source>
</evidence>
<evidence type="ECO:0000259" key="4">
    <source>
        <dbReference type="PROSITE" id="PS50961"/>
    </source>
</evidence>
<keyword evidence="6" id="KW-1185">Reference proteome</keyword>
<evidence type="ECO:0000256" key="2">
    <source>
        <dbReference type="ARBA" id="ARBA00022884"/>
    </source>
</evidence>
<dbReference type="AlphaFoldDB" id="A0A6G0YNY2"/>
<name>A0A6G0YNY2_APHCR</name>
<dbReference type="OrthoDB" id="10046764at2759"/>
<dbReference type="Pfam" id="PF26088">
    <property type="entry name" value="RRM_LARP4"/>
    <property type="match status" value="1"/>
</dbReference>
<dbReference type="PANTHER" id="PTHR22792">
    <property type="entry name" value="LUPUS LA PROTEIN-RELATED"/>
    <property type="match status" value="1"/>
</dbReference>
<dbReference type="PANTHER" id="PTHR22792:SF131">
    <property type="entry name" value="LA-RELATED PROTEIN LARP4B"/>
    <property type="match status" value="1"/>
</dbReference>
<dbReference type="InterPro" id="IPR006630">
    <property type="entry name" value="La_HTH"/>
</dbReference>
<feature type="domain" description="HTH La-type RNA-binding" evidence="4">
    <location>
        <begin position="55"/>
        <end position="144"/>
    </location>
</feature>
<dbReference type="EMBL" id="VUJU01002999">
    <property type="protein sequence ID" value="KAF0759411.1"/>
    <property type="molecule type" value="Genomic_DNA"/>
</dbReference>
<dbReference type="Proteomes" id="UP000478052">
    <property type="component" value="Unassembled WGS sequence"/>
</dbReference>
<dbReference type="PROSITE" id="PS50961">
    <property type="entry name" value="HTH_LA"/>
    <property type="match status" value="1"/>
</dbReference>
<gene>
    <name evidence="5" type="ORF">FWK35_00020226</name>
</gene>
<evidence type="ECO:0000313" key="5">
    <source>
        <dbReference type="EMBL" id="KAF0759411.1"/>
    </source>
</evidence>
<accession>A0A6G0YNY2</accession>
<evidence type="ECO:0000256" key="3">
    <source>
        <dbReference type="PROSITE-ProRule" id="PRU00332"/>
    </source>
</evidence>
<evidence type="ECO:0000313" key="6">
    <source>
        <dbReference type="Proteomes" id="UP000478052"/>
    </source>
</evidence>
<dbReference type="SUPFAM" id="SSF46785">
    <property type="entry name" value="Winged helix' DNA-binding domain"/>
    <property type="match status" value="1"/>
</dbReference>
<dbReference type="GO" id="GO:0003730">
    <property type="term" value="F:mRNA 3'-UTR binding"/>
    <property type="evidence" value="ECO:0007669"/>
    <property type="project" value="TreeGrafter"/>
</dbReference>
<comment type="caution">
    <text evidence="5">The sequence shown here is derived from an EMBL/GenBank/DDBJ whole genome shotgun (WGS) entry which is preliminary data.</text>
</comment>
<sequence length="183" mass="20777">MNTFLLSRNLFDSKNDSINGSYEVSASDSRSGTVILTGKNSTMVNAETSTENMPSQSVEQLKQLLSNQLEYYFSRENLANDAYLLSQMDNDQYVPIWTVANFNQVKKLTKDIKLITEVLRESPNVQVDDEGLKVRPNHKRCIVILREIPQTTPIEDIKEFSTFGLLKMYNLNLMKPLGLFAGT</sequence>
<dbReference type="Pfam" id="PF05383">
    <property type="entry name" value="La"/>
    <property type="match status" value="1"/>
</dbReference>
<dbReference type="GO" id="GO:0005829">
    <property type="term" value="C:cytosol"/>
    <property type="evidence" value="ECO:0007669"/>
    <property type="project" value="TreeGrafter"/>
</dbReference>
<dbReference type="SMART" id="SM00715">
    <property type="entry name" value="LA"/>
    <property type="match status" value="1"/>
</dbReference>
<dbReference type="InterPro" id="IPR045180">
    <property type="entry name" value="La_dom_prot"/>
</dbReference>
<reference evidence="5 6" key="1">
    <citation type="submission" date="2019-08" db="EMBL/GenBank/DDBJ databases">
        <title>Whole genome of Aphis craccivora.</title>
        <authorList>
            <person name="Voronova N.V."/>
            <person name="Shulinski R.S."/>
            <person name="Bandarenka Y.V."/>
            <person name="Zhorov D.G."/>
            <person name="Warner D."/>
        </authorList>
    </citation>
    <scope>NUCLEOTIDE SEQUENCE [LARGE SCALE GENOMIC DNA]</scope>
    <source>
        <strain evidence="5">180601</strain>
        <tissue evidence="5">Whole Body</tissue>
    </source>
</reference>
<dbReference type="InterPro" id="IPR036390">
    <property type="entry name" value="WH_DNA-bd_sf"/>
</dbReference>
<proteinExistence type="predicted"/>
<dbReference type="CDD" id="cd08031">
    <property type="entry name" value="LARP_4_5_like"/>
    <property type="match status" value="1"/>
</dbReference>
<dbReference type="GO" id="GO:0045727">
    <property type="term" value="P:positive regulation of translation"/>
    <property type="evidence" value="ECO:0007669"/>
    <property type="project" value="TreeGrafter"/>
</dbReference>
<protein>
    <recommendedName>
        <fullName evidence="4">HTH La-type RNA-binding domain-containing protein</fullName>
    </recommendedName>
</protein>
<dbReference type="InterPro" id="IPR058699">
    <property type="entry name" value="RRM_LARP4/4B"/>
</dbReference>
<dbReference type="InterPro" id="IPR036388">
    <property type="entry name" value="WH-like_DNA-bd_sf"/>
</dbReference>